<gene>
    <name evidence="5" type="ORF">HAX54_026104</name>
</gene>
<dbReference type="Gene3D" id="3.40.50.200">
    <property type="entry name" value="Peptidase S8/S53 domain"/>
    <property type="match status" value="1"/>
</dbReference>
<reference evidence="5 6" key="1">
    <citation type="journal article" date="2021" name="BMC Genomics">
        <title>Datura genome reveals duplications of psychoactive alkaloid biosynthetic genes and high mutation rate following tissue culture.</title>
        <authorList>
            <person name="Rajewski A."/>
            <person name="Carter-House D."/>
            <person name="Stajich J."/>
            <person name="Litt A."/>
        </authorList>
    </citation>
    <scope>NUCLEOTIDE SEQUENCE [LARGE SCALE GENOMIC DNA]</scope>
    <source>
        <strain evidence="5">AR-01</strain>
    </source>
</reference>
<evidence type="ECO:0000256" key="2">
    <source>
        <dbReference type="ARBA" id="ARBA00022729"/>
    </source>
</evidence>
<dbReference type="Gene3D" id="3.50.30.30">
    <property type="match status" value="1"/>
</dbReference>
<comment type="similarity">
    <text evidence="1 3">Belongs to the peptidase S8 family.</text>
</comment>
<evidence type="ECO:0000256" key="3">
    <source>
        <dbReference type="PROSITE-ProRule" id="PRU01240"/>
    </source>
</evidence>
<comment type="caution">
    <text evidence="3">Lacks conserved residue(s) required for the propagation of feature annotation.</text>
</comment>
<dbReference type="PROSITE" id="PS51892">
    <property type="entry name" value="SUBTILASE"/>
    <property type="match status" value="1"/>
</dbReference>
<evidence type="ECO:0000313" key="6">
    <source>
        <dbReference type="Proteomes" id="UP000823775"/>
    </source>
</evidence>
<name>A0ABS8S6Q9_DATST</name>
<dbReference type="PANTHER" id="PTHR10795">
    <property type="entry name" value="PROPROTEIN CONVERTASE SUBTILISIN/KEXIN"/>
    <property type="match status" value="1"/>
</dbReference>
<proteinExistence type="inferred from homology"/>
<protein>
    <recommendedName>
        <fullName evidence="4">Peptidase S8/S53 domain-containing protein</fullName>
    </recommendedName>
</protein>
<evidence type="ECO:0000259" key="4">
    <source>
        <dbReference type="Pfam" id="PF00082"/>
    </source>
</evidence>
<feature type="domain" description="Peptidase S8/S53" evidence="4">
    <location>
        <begin position="8"/>
        <end position="167"/>
    </location>
</feature>
<dbReference type="InterPro" id="IPR000209">
    <property type="entry name" value="Peptidase_S8/S53_dom"/>
</dbReference>
<keyword evidence="2" id="KW-0732">Signal</keyword>
<dbReference type="Proteomes" id="UP000823775">
    <property type="component" value="Unassembled WGS sequence"/>
</dbReference>
<dbReference type="InterPro" id="IPR045051">
    <property type="entry name" value="SBT"/>
</dbReference>
<dbReference type="Pfam" id="PF00082">
    <property type="entry name" value="Peptidase_S8"/>
    <property type="match status" value="1"/>
</dbReference>
<dbReference type="InterPro" id="IPR036852">
    <property type="entry name" value="Peptidase_S8/S53_dom_sf"/>
</dbReference>
<evidence type="ECO:0000256" key="1">
    <source>
        <dbReference type="ARBA" id="ARBA00011073"/>
    </source>
</evidence>
<keyword evidence="6" id="KW-1185">Reference proteome</keyword>
<evidence type="ECO:0000313" key="5">
    <source>
        <dbReference type="EMBL" id="MCD7454810.1"/>
    </source>
</evidence>
<comment type="caution">
    <text evidence="5">The sequence shown here is derived from an EMBL/GenBank/DDBJ whole genome shotgun (WGS) entry which is preliminary data.</text>
</comment>
<dbReference type="EMBL" id="JACEIK010000317">
    <property type="protein sequence ID" value="MCD7454810.1"/>
    <property type="molecule type" value="Genomic_DNA"/>
</dbReference>
<organism evidence="5 6">
    <name type="scientific">Datura stramonium</name>
    <name type="common">Jimsonweed</name>
    <name type="synonym">Common thornapple</name>
    <dbReference type="NCBI Taxonomy" id="4076"/>
    <lineage>
        <taxon>Eukaryota</taxon>
        <taxon>Viridiplantae</taxon>
        <taxon>Streptophyta</taxon>
        <taxon>Embryophyta</taxon>
        <taxon>Tracheophyta</taxon>
        <taxon>Spermatophyta</taxon>
        <taxon>Magnoliopsida</taxon>
        <taxon>eudicotyledons</taxon>
        <taxon>Gunneridae</taxon>
        <taxon>Pentapetalae</taxon>
        <taxon>asterids</taxon>
        <taxon>lamiids</taxon>
        <taxon>Solanales</taxon>
        <taxon>Solanaceae</taxon>
        <taxon>Solanoideae</taxon>
        <taxon>Datureae</taxon>
        <taxon>Datura</taxon>
    </lineage>
</organism>
<dbReference type="SUPFAM" id="SSF52743">
    <property type="entry name" value="Subtilisin-like"/>
    <property type="match status" value="1"/>
</dbReference>
<accession>A0ABS8S6Q9</accession>
<sequence>MRQGTFSSRDIDGHGTHAAGTIGGRRVANALAFGGFANGTTTGGAPNVRLAIYKVCWPVPCRSLAEGNTCPTYDIIAAFDDVIADGVDVLSVSLGSIPRTTYYTQNAIAIGSLHAMKRDIVVSCSAGNDGPTPSTVGNVAPWMTTVGASHIDRVFSSPVTLGNGMIVEGETVSSIKRRRLNPLVYAGDVEINGTTTSNTTG</sequence>